<evidence type="ECO:0000256" key="1">
    <source>
        <dbReference type="SAM" id="MobiDB-lite"/>
    </source>
</evidence>
<dbReference type="AlphaFoldDB" id="A0AAV4XI46"/>
<comment type="caution">
    <text evidence="2">The sequence shown here is derived from an EMBL/GenBank/DDBJ whole genome shotgun (WGS) entry which is preliminary data.</text>
</comment>
<keyword evidence="3" id="KW-1185">Reference proteome</keyword>
<proteinExistence type="predicted"/>
<evidence type="ECO:0000313" key="2">
    <source>
        <dbReference type="EMBL" id="GIY94631.1"/>
    </source>
</evidence>
<feature type="region of interest" description="Disordered" evidence="1">
    <location>
        <begin position="42"/>
        <end position="93"/>
    </location>
</feature>
<name>A0AAV4XI46_CAEEX</name>
<dbReference type="Proteomes" id="UP001054945">
    <property type="component" value="Unassembled WGS sequence"/>
</dbReference>
<dbReference type="EMBL" id="BPLR01017809">
    <property type="protein sequence ID" value="GIY94631.1"/>
    <property type="molecule type" value="Genomic_DNA"/>
</dbReference>
<evidence type="ECO:0000313" key="3">
    <source>
        <dbReference type="Proteomes" id="UP001054945"/>
    </source>
</evidence>
<organism evidence="2 3">
    <name type="scientific">Caerostris extrusa</name>
    <name type="common">Bark spider</name>
    <name type="synonym">Caerostris bankana</name>
    <dbReference type="NCBI Taxonomy" id="172846"/>
    <lineage>
        <taxon>Eukaryota</taxon>
        <taxon>Metazoa</taxon>
        <taxon>Ecdysozoa</taxon>
        <taxon>Arthropoda</taxon>
        <taxon>Chelicerata</taxon>
        <taxon>Arachnida</taxon>
        <taxon>Araneae</taxon>
        <taxon>Araneomorphae</taxon>
        <taxon>Entelegynae</taxon>
        <taxon>Araneoidea</taxon>
        <taxon>Araneidae</taxon>
        <taxon>Caerostris</taxon>
    </lineage>
</organism>
<sequence>MPLLHNNHTDTLLPSPLSPEWNLTLVVVLLSKNGSLNMQLQNRLPMHIHHTSPPERELNPARDSSIQKGDESSGRSTTQVQKKKGIANFRGAASGRKDWGNIRIWRLDPEDTAR</sequence>
<gene>
    <name evidence="2" type="ORF">CEXT_661391</name>
</gene>
<reference evidence="2 3" key="1">
    <citation type="submission" date="2021-06" db="EMBL/GenBank/DDBJ databases">
        <title>Caerostris extrusa draft genome.</title>
        <authorList>
            <person name="Kono N."/>
            <person name="Arakawa K."/>
        </authorList>
    </citation>
    <scope>NUCLEOTIDE SEQUENCE [LARGE SCALE GENOMIC DNA]</scope>
</reference>
<accession>A0AAV4XI46</accession>
<protein>
    <submittedName>
        <fullName evidence="2">Uncharacterized protein</fullName>
    </submittedName>
</protein>